<dbReference type="EMBL" id="AP014633">
    <property type="protein sequence ID" value="BAP57917.1"/>
    <property type="molecule type" value="Genomic_DNA"/>
</dbReference>
<dbReference type="Proteomes" id="UP000031623">
    <property type="component" value="Chromosome"/>
</dbReference>
<proteinExistence type="predicted"/>
<dbReference type="KEGG" id="tig:THII_3620"/>
<evidence type="ECO:0000313" key="1">
    <source>
        <dbReference type="EMBL" id="BAP57917.1"/>
    </source>
</evidence>
<evidence type="ECO:0000313" key="2">
    <source>
        <dbReference type="Proteomes" id="UP000031623"/>
    </source>
</evidence>
<dbReference type="HOGENOM" id="CLU_3048989_0_0_6"/>
<dbReference type="AlphaFoldDB" id="A0A090ANY9"/>
<gene>
    <name evidence="1" type="ORF">THII_3620</name>
</gene>
<organism evidence="1 2">
    <name type="scientific">Thioploca ingrica</name>
    <dbReference type="NCBI Taxonomy" id="40754"/>
    <lineage>
        <taxon>Bacteria</taxon>
        <taxon>Pseudomonadati</taxon>
        <taxon>Pseudomonadota</taxon>
        <taxon>Gammaproteobacteria</taxon>
        <taxon>Thiotrichales</taxon>
        <taxon>Thiotrichaceae</taxon>
        <taxon>Thioploca</taxon>
    </lineage>
</organism>
<sequence>MATARVVPTGVILAQVAYKSDDFMSVMKIFHNHSKKIFFYLEEIIYVEKYETRY</sequence>
<reference evidence="1" key="1">
    <citation type="journal article" date="2014" name="ISME J.">
        <title>Ecophysiology of Thioploca ingrica as revealed by the complete genome sequence supplemented with proteomic evidence.</title>
        <authorList>
            <person name="Kojima H."/>
            <person name="Ogura Y."/>
            <person name="Yamamoto N."/>
            <person name="Togashi T."/>
            <person name="Mori H."/>
            <person name="Watanabe T."/>
            <person name="Nemoto F."/>
            <person name="Kurokawa K."/>
            <person name="Hayashi T."/>
            <person name="Fukui M."/>
        </authorList>
    </citation>
    <scope>NUCLEOTIDE SEQUENCE [LARGE SCALE GENOMIC DNA]</scope>
</reference>
<name>A0A090ANY9_9GAMM</name>
<keyword evidence="2" id="KW-1185">Reference proteome</keyword>
<accession>A0A090ANY9</accession>
<dbReference type="STRING" id="40754.THII_3620"/>
<protein>
    <submittedName>
        <fullName evidence="1">Uncharacterized protein</fullName>
    </submittedName>
</protein>